<dbReference type="Pfam" id="PF21349">
    <property type="entry name" value="RUBY_RBDX"/>
    <property type="match status" value="1"/>
</dbReference>
<dbReference type="Gene3D" id="1.20.1260.10">
    <property type="match status" value="1"/>
</dbReference>
<dbReference type="InterPro" id="IPR009078">
    <property type="entry name" value="Ferritin-like_SF"/>
</dbReference>
<evidence type="ECO:0000256" key="1">
    <source>
        <dbReference type="ARBA" id="ARBA00001965"/>
    </source>
</evidence>
<comment type="cofactor">
    <cofactor evidence="1">
        <name>Fe(3+)</name>
        <dbReference type="ChEBI" id="CHEBI:29034"/>
    </cofactor>
</comment>
<dbReference type="InterPro" id="IPR048574">
    <property type="entry name" value="RUBY_RBDX"/>
</dbReference>
<dbReference type="PATRIC" id="fig|1703770.3.peg.8"/>
<proteinExistence type="predicted"/>
<dbReference type="STRING" id="1703770.AMJ39_00040"/>
<organism evidence="8 9">
    <name type="scientific">candidate division TA06 bacterium DG_24</name>
    <dbReference type="NCBI Taxonomy" id="1703770"/>
    <lineage>
        <taxon>Bacteria</taxon>
        <taxon>Bacteria division TA06</taxon>
    </lineage>
</organism>
<evidence type="ECO:0000256" key="3">
    <source>
        <dbReference type="ARBA" id="ARBA00022723"/>
    </source>
</evidence>
<dbReference type="PROSITE" id="PS50905">
    <property type="entry name" value="FERRITIN_LIKE"/>
    <property type="match status" value="1"/>
</dbReference>
<dbReference type="SUPFAM" id="SSF47240">
    <property type="entry name" value="Ferritin-like"/>
    <property type="match status" value="1"/>
</dbReference>
<evidence type="ECO:0000259" key="7">
    <source>
        <dbReference type="PROSITE" id="PS50905"/>
    </source>
</evidence>
<dbReference type="Gene3D" id="2.20.28.10">
    <property type="match status" value="1"/>
</dbReference>
<feature type="domain" description="Rubredoxin-like" evidence="6">
    <location>
        <begin position="140"/>
        <end position="174"/>
    </location>
</feature>
<dbReference type="InterPro" id="IPR009040">
    <property type="entry name" value="Ferritin-like_diiron"/>
</dbReference>
<dbReference type="Proteomes" id="UP000052008">
    <property type="component" value="Unassembled WGS sequence"/>
</dbReference>
<dbReference type="EMBL" id="LIZS01000001">
    <property type="protein sequence ID" value="KPJ54463.1"/>
    <property type="molecule type" value="Genomic_DNA"/>
</dbReference>
<dbReference type="GO" id="GO:0005506">
    <property type="term" value="F:iron ion binding"/>
    <property type="evidence" value="ECO:0007669"/>
    <property type="project" value="InterPro"/>
</dbReference>
<dbReference type="SUPFAM" id="SSF57802">
    <property type="entry name" value="Rubredoxin-like"/>
    <property type="match status" value="1"/>
</dbReference>
<dbReference type="InterPro" id="IPR012347">
    <property type="entry name" value="Ferritin-like"/>
</dbReference>
<dbReference type="PROSITE" id="PS50903">
    <property type="entry name" value="RUBREDOXIN_LIKE"/>
    <property type="match status" value="1"/>
</dbReference>
<dbReference type="CDD" id="cd01041">
    <property type="entry name" value="Rubrerythrin"/>
    <property type="match status" value="1"/>
</dbReference>
<accession>A0A0S7WWT5</accession>
<evidence type="ECO:0000313" key="9">
    <source>
        <dbReference type="Proteomes" id="UP000052008"/>
    </source>
</evidence>
<evidence type="ECO:0000256" key="4">
    <source>
        <dbReference type="ARBA" id="ARBA00022982"/>
    </source>
</evidence>
<keyword evidence="2" id="KW-0813">Transport</keyword>
<evidence type="ECO:0000313" key="8">
    <source>
        <dbReference type="EMBL" id="KPJ54463.1"/>
    </source>
</evidence>
<dbReference type="GO" id="GO:0016491">
    <property type="term" value="F:oxidoreductase activity"/>
    <property type="evidence" value="ECO:0007669"/>
    <property type="project" value="InterPro"/>
</dbReference>
<dbReference type="InterPro" id="IPR052364">
    <property type="entry name" value="Rubrerythrin"/>
</dbReference>
<dbReference type="InterPro" id="IPR024934">
    <property type="entry name" value="Rubredoxin-like_dom"/>
</dbReference>
<name>A0A0S7WWT5_UNCT6</name>
<evidence type="ECO:0000256" key="5">
    <source>
        <dbReference type="ARBA" id="ARBA00023004"/>
    </source>
</evidence>
<evidence type="ECO:0000259" key="6">
    <source>
        <dbReference type="PROSITE" id="PS50903"/>
    </source>
</evidence>
<sequence length="176" mass="20106">MANLKGTKTEKNLSAAFAGESKARNKYTYFAEVARREGHQYIAQIFEETAMNEMQHAKDEFRLLGGIGDTAANLKEAMGGEDYETVSMYPEFARQAEEEGFKDAAILFRQIARAESSHRDRYRKLLEMLEGGTLYKRENPIQWKCSVCGYIVEGTEPPRKCPCCQYPREYYGPVCL</sequence>
<dbReference type="PANTHER" id="PTHR43865">
    <property type="entry name" value="RUBRERYTHRIN-RELATED"/>
    <property type="match status" value="1"/>
</dbReference>
<reference evidence="8 9" key="1">
    <citation type="journal article" date="2015" name="Microbiome">
        <title>Genomic resolution of linkages in carbon, nitrogen, and sulfur cycling among widespread estuary sediment bacteria.</title>
        <authorList>
            <person name="Baker B.J."/>
            <person name="Lazar C.S."/>
            <person name="Teske A.P."/>
            <person name="Dick G.J."/>
        </authorList>
    </citation>
    <scope>NUCLEOTIDE SEQUENCE [LARGE SCALE GENOMIC DNA]</scope>
    <source>
        <strain evidence="8">DG_24</strain>
    </source>
</reference>
<dbReference type="PANTHER" id="PTHR43865:SF1">
    <property type="entry name" value="RUBRERYTHRIN-RELATED"/>
    <property type="match status" value="1"/>
</dbReference>
<feature type="domain" description="Ferritin-like diiron" evidence="7">
    <location>
        <begin position="3"/>
        <end position="133"/>
    </location>
</feature>
<dbReference type="AlphaFoldDB" id="A0A0S7WWT5"/>
<gene>
    <name evidence="8" type="ORF">AMJ39_00040</name>
</gene>
<comment type="caution">
    <text evidence="8">The sequence shown here is derived from an EMBL/GenBank/DDBJ whole genome shotgun (WGS) entry which is preliminary data.</text>
</comment>
<keyword evidence="5" id="KW-0408">Iron</keyword>
<keyword evidence="4" id="KW-0249">Electron transport</keyword>
<dbReference type="Pfam" id="PF02915">
    <property type="entry name" value="Rubrerythrin"/>
    <property type="match status" value="1"/>
</dbReference>
<keyword evidence="3" id="KW-0479">Metal-binding</keyword>
<evidence type="ECO:0000256" key="2">
    <source>
        <dbReference type="ARBA" id="ARBA00022448"/>
    </source>
</evidence>
<dbReference type="NCBIfam" id="NF045767">
    <property type="entry name" value="RuberyRbr"/>
    <property type="match status" value="1"/>
</dbReference>
<protein>
    <submittedName>
        <fullName evidence="8">Rubrerythrin</fullName>
    </submittedName>
</protein>
<dbReference type="InterPro" id="IPR003251">
    <property type="entry name" value="Rr_diiron-bd_dom"/>
</dbReference>